<proteinExistence type="predicted"/>
<evidence type="ECO:0000313" key="2">
    <source>
        <dbReference type="EMBL" id="PVY62711.1"/>
    </source>
</evidence>
<dbReference type="InterPro" id="IPR039422">
    <property type="entry name" value="MarR/SlyA-like"/>
</dbReference>
<dbReference type="PANTHER" id="PTHR33164">
    <property type="entry name" value="TRANSCRIPTIONAL REGULATOR, MARR FAMILY"/>
    <property type="match status" value="1"/>
</dbReference>
<comment type="caution">
    <text evidence="2">The sequence shown here is derived from an EMBL/GenBank/DDBJ whole genome shotgun (WGS) entry which is preliminary data.</text>
</comment>
<organism evidence="2 3">
    <name type="scientific">Pusillimonas noertemannii</name>
    <dbReference type="NCBI Taxonomy" id="305977"/>
    <lineage>
        <taxon>Bacteria</taxon>
        <taxon>Pseudomonadati</taxon>
        <taxon>Pseudomonadota</taxon>
        <taxon>Betaproteobacteria</taxon>
        <taxon>Burkholderiales</taxon>
        <taxon>Alcaligenaceae</taxon>
        <taxon>Pusillimonas</taxon>
    </lineage>
</organism>
<gene>
    <name evidence="2" type="ORF">C7440_2206</name>
</gene>
<dbReference type="EMBL" id="QEKO01000002">
    <property type="protein sequence ID" value="PVY62711.1"/>
    <property type="molecule type" value="Genomic_DNA"/>
</dbReference>
<dbReference type="GO" id="GO:0003677">
    <property type="term" value="F:DNA binding"/>
    <property type="evidence" value="ECO:0007669"/>
    <property type="project" value="UniProtKB-KW"/>
</dbReference>
<reference evidence="2 3" key="1">
    <citation type="submission" date="2018-04" db="EMBL/GenBank/DDBJ databases">
        <title>Genomic Encyclopedia of Type Strains, Phase IV (KMG-IV): sequencing the most valuable type-strain genomes for metagenomic binning, comparative biology and taxonomic classification.</title>
        <authorList>
            <person name="Goeker M."/>
        </authorList>
    </citation>
    <scope>NUCLEOTIDE SEQUENCE [LARGE SCALE GENOMIC DNA]</scope>
    <source>
        <strain evidence="2 3">DSM 10065</strain>
    </source>
</reference>
<dbReference type="InterPro" id="IPR000835">
    <property type="entry name" value="HTH_MarR-typ"/>
</dbReference>
<dbReference type="InterPro" id="IPR036390">
    <property type="entry name" value="WH_DNA-bd_sf"/>
</dbReference>
<dbReference type="Pfam" id="PF12802">
    <property type="entry name" value="MarR_2"/>
    <property type="match status" value="1"/>
</dbReference>
<dbReference type="GO" id="GO:0006950">
    <property type="term" value="P:response to stress"/>
    <property type="evidence" value="ECO:0007669"/>
    <property type="project" value="TreeGrafter"/>
</dbReference>
<keyword evidence="2" id="KW-0238">DNA-binding</keyword>
<feature type="domain" description="HTH marR-type" evidence="1">
    <location>
        <begin position="28"/>
        <end position="166"/>
    </location>
</feature>
<dbReference type="AlphaFoldDB" id="A0A2U1CNW6"/>
<dbReference type="SMART" id="SM00347">
    <property type="entry name" value="HTH_MARR"/>
    <property type="match status" value="1"/>
</dbReference>
<dbReference type="OrthoDB" id="32523at2"/>
<dbReference type="Proteomes" id="UP000246145">
    <property type="component" value="Unassembled WGS sequence"/>
</dbReference>
<dbReference type="PANTHER" id="PTHR33164:SF104">
    <property type="entry name" value="TRANSCRIPTIONAL REGULATORY PROTEIN"/>
    <property type="match status" value="1"/>
</dbReference>
<evidence type="ECO:0000313" key="3">
    <source>
        <dbReference type="Proteomes" id="UP000246145"/>
    </source>
</evidence>
<accession>A0A2U1CNW6</accession>
<keyword evidence="3" id="KW-1185">Reference proteome</keyword>
<dbReference type="RefSeq" id="WP_116518545.1">
    <property type="nucleotide sequence ID" value="NZ_JACCEX010000002.1"/>
</dbReference>
<name>A0A2U1CNW6_9BURK</name>
<evidence type="ECO:0000259" key="1">
    <source>
        <dbReference type="PROSITE" id="PS50995"/>
    </source>
</evidence>
<dbReference type="InterPro" id="IPR036388">
    <property type="entry name" value="WH-like_DNA-bd_sf"/>
</dbReference>
<dbReference type="SUPFAM" id="SSF46785">
    <property type="entry name" value="Winged helix' DNA-binding domain"/>
    <property type="match status" value="1"/>
</dbReference>
<dbReference type="PROSITE" id="PS50995">
    <property type="entry name" value="HTH_MARR_2"/>
    <property type="match status" value="1"/>
</dbReference>
<protein>
    <submittedName>
        <fullName evidence="2">DNA-binding MarR family transcriptional regulator</fullName>
    </submittedName>
</protein>
<dbReference type="Gene3D" id="1.10.10.10">
    <property type="entry name" value="Winged helix-like DNA-binding domain superfamily/Winged helix DNA-binding domain"/>
    <property type="match status" value="1"/>
</dbReference>
<dbReference type="GO" id="GO:0003700">
    <property type="term" value="F:DNA-binding transcription factor activity"/>
    <property type="evidence" value="ECO:0007669"/>
    <property type="project" value="InterPro"/>
</dbReference>
<sequence>MNDNHPEESIKNFAEQWQRARPDLTAGSFVTIGSLLALAQRVDQEFRAYTQSHFQMGTGDMRILLALRRANDSLALRPADLFRALLITSGAVAKQLERLTQRGFVERIPDPQRKGGWQIRLTPAGKQVADSTLTAIHNNFKISTGFEKLNPQEREAGILFLQKLIAEYGGSDPFDLAAAAKS</sequence>